<dbReference type="AlphaFoldDB" id="A0AAV9GAX9"/>
<feature type="signal peptide" evidence="2">
    <location>
        <begin position="1"/>
        <end position="20"/>
    </location>
</feature>
<reference evidence="3" key="2">
    <citation type="submission" date="2023-05" db="EMBL/GenBank/DDBJ databases">
        <authorList>
            <consortium name="Lawrence Berkeley National Laboratory"/>
            <person name="Steindorff A."/>
            <person name="Hensen N."/>
            <person name="Bonometti L."/>
            <person name="Westerberg I."/>
            <person name="Brannstrom I.O."/>
            <person name="Guillou S."/>
            <person name="Cros-Aarteil S."/>
            <person name="Calhoun S."/>
            <person name="Haridas S."/>
            <person name="Kuo A."/>
            <person name="Mondo S."/>
            <person name="Pangilinan J."/>
            <person name="Riley R."/>
            <person name="Labutti K."/>
            <person name="Andreopoulos B."/>
            <person name="Lipzen A."/>
            <person name="Chen C."/>
            <person name="Yanf M."/>
            <person name="Daum C."/>
            <person name="Ng V."/>
            <person name="Clum A."/>
            <person name="Ohm R."/>
            <person name="Martin F."/>
            <person name="Silar P."/>
            <person name="Natvig D."/>
            <person name="Lalanne C."/>
            <person name="Gautier V."/>
            <person name="Ament-Velasquez S.L."/>
            <person name="Kruys A."/>
            <person name="Hutchinson M.I."/>
            <person name="Powell A.J."/>
            <person name="Barry K."/>
            <person name="Miller A.N."/>
            <person name="Grigoriev I.V."/>
            <person name="Debuchy R."/>
            <person name="Gladieux P."/>
            <person name="Thoren M.H."/>
            <person name="Johannesson H."/>
        </authorList>
    </citation>
    <scope>NUCLEOTIDE SEQUENCE</scope>
    <source>
        <strain evidence="3">PSN243</strain>
    </source>
</reference>
<proteinExistence type="predicted"/>
<accession>A0AAV9GAX9</accession>
<feature type="chain" id="PRO_5043843936" description="CBM-cenC domain-containing protein" evidence="2">
    <location>
        <begin position="21"/>
        <end position="523"/>
    </location>
</feature>
<feature type="region of interest" description="Disordered" evidence="1">
    <location>
        <begin position="235"/>
        <end position="255"/>
    </location>
</feature>
<gene>
    <name evidence="3" type="ORF">QBC34DRAFT_384328</name>
</gene>
<dbReference type="EMBL" id="MU865966">
    <property type="protein sequence ID" value="KAK4445304.1"/>
    <property type="molecule type" value="Genomic_DNA"/>
</dbReference>
<sequence length="523" mass="57289">MRLQSRTLCALAAVIYVATAYSVALNPREDASPELCIIDCSAPLITNPGWANGELANGDYDSSSKTGNWRLGTSLTGVGQLEIRHDSETNSNYLYNLCPLNWPGEFCVIAMNQVVTLQKGVDYQFEFDFYAQGFVEELNSMTLSIDTLGWSDLLHRTEIYTKEFPQGQWVNHKEVKLTPLLCDDPEVVPVCPATPSSSSALPSSSAVPSSSSVVPSSSAVSSSFSAAPSSSLYKPSPSSIAPPSSSSAAPPPAPSVDCTDPILANPGWEYGVLYVPYISPPVKNENWRFSTPQGVPGIPTEGDLELRHEESTNTNYFYNFCASTRPWFCLVTLRQVITLQAGVEYEFEFEYQIQGQWRTGNVLQVSAENIPSGSPNPLSSEMMSLLDHMTEPGVWAKKTFGPFTVSETKDYELYLHWQNEHMADGLLMIKNIKMRPVGCPSEPELPLSSCIVFLVNLLSVRGRVVFVGCPLVFCPPSVFDVLDRLSIVICSSLELQACMQKTASELGCCGECNTVPFNLQRAI</sequence>
<evidence type="ECO:0000256" key="2">
    <source>
        <dbReference type="SAM" id="SignalP"/>
    </source>
</evidence>
<evidence type="ECO:0008006" key="5">
    <source>
        <dbReference type="Google" id="ProtNLM"/>
    </source>
</evidence>
<evidence type="ECO:0000256" key="1">
    <source>
        <dbReference type="SAM" id="MobiDB-lite"/>
    </source>
</evidence>
<keyword evidence="2" id="KW-0732">Signal</keyword>
<dbReference type="Proteomes" id="UP001321760">
    <property type="component" value="Unassembled WGS sequence"/>
</dbReference>
<organism evidence="3 4">
    <name type="scientific">Podospora aff. communis PSN243</name>
    <dbReference type="NCBI Taxonomy" id="3040156"/>
    <lineage>
        <taxon>Eukaryota</taxon>
        <taxon>Fungi</taxon>
        <taxon>Dikarya</taxon>
        <taxon>Ascomycota</taxon>
        <taxon>Pezizomycotina</taxon>
        <taxon>Sordariomycetes</taxon>
        <taxon>Sordariomycetidae</taxon>
        <taxon>Sordariales</taxon>
        <taxon>Podosporaceae</taxon>
        <taxon>Podospora</taxon>
    </lineage>
</organism>
<keyword evidence="4" id="KW-1185">Reference proteome</keyword>
<evidence type="ECO:0000313" key="4">
    <source>
        <dbReference type="Proteomes" id="UP001321760"/>
    </source>
</evidence>
<feature type="compositionally biased region" description="Low complexity" evidence="1">
    <location>
        <begin position="235"/>
        <end position="248"/>
    </location>
</feature>
<protein>
    <recommendedName>
        <fullName evidence="5">CBM-cenC domain-containing protein</fullName>
    </recommendedName>
</protein>
<name>A0AAV9GAX9_9PEZI</name>
<reference evidence="3" key="1">
    <citation type="journal article" date="2023" name="Mol. Phylogenet. Evol.">
        <title>Genome-scale phylogeny and comparative genomics of the fungal order Sordariales.</title>
        <authorList>
            <person name="Hensen N."/>
            <person name="Bonometti L."/>
            <person name="Westerberg I."/>
            <person name="Brannstrom I.O."/>
            <person name="Guillou S."/>
            <person name="Cros-Aarteil S."/>
            <person name="Calhoun S."/>
            <person name="Haridas S."/>
            <person name="Kuo A."/>
            <person name="Mondo S."/>
            <person name="Pangilinan J."/>
            <person name="Riley R."/>
            <person name="LaButti K."/>
            <person name="Andreopoulos B."/>
            <person name="Lipzen A."/>
            <person name="Chen C."/>
            <person name="Yan M."/>
            <person name="Daum C."/>
            <person name="Ng V."/>
            <person name="Clum A."/>
            <person name="Steindorff A."/>
            <person name="Ohm R.A."/>
            <person name="Martin F."/>
            <person name="Silar P."/>
            <person name="Natvig D.O."/>
            <person name="Lalanne C."/>
            <person name="Gautier V."/>
            <person name="Ament-Velasquez S.L."/>
            <person name="Kruys A."/>
            <person name="Hutchinson M.I."/>
            <person name="Powell A.J."/>
            <person name="Barry K."/>
            <person name="Miller A.N."/>
            <person name="Grigoriev I.V."/>
            <person name="Debuchy R."/>
            <person name="Gladieux P."/>
            <person name="Hiltunen Thoren M."/>
            <person name="Johannesson H."/>
        </authorList>
    </citation>
    <scope>NUCLEOTIDE SEQUENCE</scope>
    <source>
        <strain evidence="3">PSN243</strain>
    </source>
</reference>
<evidence type="ECO:0000313" key="3">
    <source>
        <dbReference type="EMBL" id="KAK4445304.1"/>
    </source>
</evidence>
<comment type="caution">
    <text evidence="3">The sequence shown here is derived from an EMBL/GenBank/DDBJ whole genome shotgun (WGS) entry which is preliminary data.</text>
</comment>